<evidence type="ECO:0000313" key="5">
    <source>
        <dbReference type="EMBL" id="VDL91678.1"/>
    </source>
</evidence>
<dbReference type="SUPFAM" id="SSF52833">
    <property type="entry name" value="Thioredoxin-like"/>
    <property type="match status" value="1"/>
</dbReference>
<evidence type="ECO:0000256" key="2">
    <source>
        <dbReference type="ARBA" id="ARBA00022559"/>
    </source>
</evidence>
<dbReference type="PANTHER" id="PTHR11592:SF78">
    <property type="entry name" value="GLUTATHIONE PEROXIDASE"/>
    <property type="match status" value="1"/>
</dbReference>
<dbReference type="GO" id="GO:0004601">
    <property type="term" value="F:peroxidase activity"/>
    <property type="evidence" value="ECO:0007669"/>
    <property type="project" value="UniProtKB-KW"/>
</dbReference>
<evidence type="ECO:0000313" key="7">
    <source>
        <dbReference type="WBParaSite" id="SSLN_0000546401-mRNA-1"/>
    </source>
</evidence>
<dbReference type="OrthoDB" id="446890at2759"/>
<accession>A0A183SM45</accession>
<dbReference type="InterPro" id="IPR029760">
    <property type="entry name" value="GPX_CS"/>
</dbReference>
<proteinExistence type="inferred from homology"/>
<sequence length="149" mass="17318">MWSLRPNQLHFFPQQTRLFYDFNALDIDGLTDRNYRQLQKLYTTYADQGLRILAFPCNQFGSQEPGTNEQIKNFAVAKYHVTFDLFDKVDVNGPNAHPIFAYLQEALTGLLTNSIKWNFTKFLVDRHGRPHSRYSPTTDPKASHYIVTA</sequence>
<dbReference type="InterPro" id="IPR036249">
    <property type="entry name" value="Thioredoxin-like_sf"/>
</dbReference>
<dbReference type="STRING" id="70667.A0A183SM45"/>
<dbReference type="CDD" id="cd00340">
    <property type="entry name" value="GSH_Peroxidase"/>
    <property type="match status" value="1"/>
</dbReference>
<gene>
    <name evidence="5" type="ORF">SSLN_LOCUS5293</name>
</gene>
<dbReference type="Pfam" id="PF00255">
    <property type="entry name" value="GSHPx"/>
    <property type="match status" value="1"/>
</dbReference>
<dbReference type="Gene3D" id="3.40.30.10">
    <property type="entry name" value="Glutaredoxin"/>
    <property type="match status" value="1"/>
</dbReference>
<dbReference type="PROSITE" id="PS00763">
    <property type="entry name" value="GLUTATHIONE_PEROXID_2"/>
    <property type="match status" value="1"/>
</dbReference>
<evidence type="ECO:0000256" key="3">
    <source>
        <dbReference type="ARBA" id="ARBA00023002"/>
    </source>
</evidence>
<organism evidence="7">
    <name type="scientific">Schistocephalus solidus</name>
    <name type="common">Tapeworm</name>
    <dbReference type="NCBI Taxonomy" id="70667"/>
    <lineage>
        <taxon>Eukaryota</taxon>
        <taxon>Metazoa</taxon>
        <taxon>Spiralia</taxon>
        <taxon>Lophotrochozoa</taxon>
        <taxon>Platyhelminthes</taxon>
        <taxon>Cestoda</taxon>
        <taxon>Eucestoda</taxon>
        <taxon>Diphyllobothriidea</taxon>
        <taxon>Diphyllobothriidae</taxon>
        <taxon>Schistocephalus</taxon>
    </lineage>
</organism>
<evidence type="ECO:0000313" key="6">
    <source>
        <dbReference type="Proteomes" id="UP000275846"/>
    </source>
</evidence>
<keyword evidence="3 4" id="KW-0560">Oxidoreductase</keyword>
<name>A0A183SM45_SCHSO</name>
<reference evidence="5 6" key="2">
    <citation type="submission" date="2018-11" db="EMBL/GenBank/DDBJ databases">
        <authorList>
            <consortium name="Pathogen Informatics"/>
        </authorList>
    </citation>
    <scope>NUCLEOTIDE SEQUENCE [LARGE SCALE GENOMIC DNA]</scope>
    <source>
        <strain evidence="5 6">NST_G2</strain>
    </source>
</reference>
<dbReference type="Proteomes" id="UP000275846">
    <property type="component" value="Unassembled WGS sequence"/>
</dbReference>
<dbReference type="WBParaSite" id="SSLN_0000546401-mRNA-1">
    <property type="protein sequence ID" value="SSLN_0000546401-mRNA-1"/>
    <property type="gene ID" value="SSLN_0000546401"/>
</dbReference>
<dbReference type="EMBL" id="UYSU01033193">
    <property type="protein sequence ID" value="VDL91678.1"/>
    <property type="molecule type" value="Genomic_DNA"/>
</dbReference>
<dbReference type="PRINTS" id="PR01011">
    <property type="entry name" value="GLUTPROXDASE"/>
</dbReference>
<reference evidence="7" key="1">
    <citation type="submission" date="2016-06" db="UniProtKB">
        <authorList>
            <consortium name="WormBaseParasite"/>
        </authorList>
    </citation>
    <scope>IDENTIFICATION</scope>
</reference>
<dbReference type="GO" id="GO:0006979">
    <property type="term" value="P:response to oxidative stress"/>
    <property type="evidence" value="ECO:0007669"/>
    <property type="project" value="InterPro"/>
</dbReference>
<keyword evidence="6" id="KW-1185">Reference proteome</keyword>
<evidence type="ECO:0000256" key="1">
    <source>
        <dbReference type="ARBA" id="ARBA00006926"/>
    </source>
</evidence>
<evidence type="ECO:0000256" key="4">
    <source>
        <dbReference type="RuleBase" id="RU000499"/>
    </source>
</evidence>
<dbReference type="InterPro" id="IPR000889">
    <property type="entry name" value="Glutathione_peroxidase"/>
</dbReference>
<dbReference type="PROSITE" id="PS51355">
    <property type="entry name" value="GLUTATHIONE_PEROXID_3"/>
    <property type="match status" value="1"/>
</dbReference>
<protein>
    <recommendedName>
        <fullName evidence="4">Glutathione peroxidase</fullName>
    </recommendedName>
</protein>
<keyword evidence="2 4" id="KW-0575">Peroxidase</keyword>
<dbReference type="PANTHER" id="PTHR11592">
    <property type="entry name" value="GLUTATHIONE PEROXIDASE"/>
    <property type="match status" value="1"/>
</dbReference>
<dbReference type="AlphaFoldDB" id="A0A183SM45"/>
<comment type="similarity">
    <text evidence="1 4">Belongs to the glutathione peroxidase family.</text>
</comment>